<keyword evidence="1" id="KW-0489">Methyltransferase</keyword>
<dbReference type="PANTHER" id="PTHR43861:SF6">
    <property type="entry name" value="METHYLTRANSFERASE TYPE 11"/>
    <property type="match status" value="1"/>
</dbReference>
<dbReference type="Pfam" id="PF13489">
    <property type="entry name" value="Methyltransf_23"/>
    <property type="match status" value="1"/>
</dbReference>
<comment type="caution">
    <text evidence="1">The sequence shown here is derived from an EMBL/GenBank/DDBJ whole genome shotgun (WGS) entry which is preliminary data.</text>
</comment>
<reference evidence="1 2" key="1">
    <citation type="journal article" date="2021" name="Microorganisms">
        <title>Genome Evolution of Filamentous Cyanobacterium Nostoc Species: From Facultative Symbiosis to Free Living.</title>
        <authorList>
            <person name="Huo D."/>
            <person name="Li H."/>
            <person name="Cai F."/>
            <person name="Guo X."/>
            <person name="Qiao Z."/>
            <person name="Wang W."/>
            <person name="Yu G."/>
            <person name="Li R."/>
        </authorList>
    </citation>
    <scope>NUCLEOTIDE SEQUENCE [LARGE SCALE GENOMIC DNA]</scope>
    <source>
        <strain evidence="1 2">CHAB 5714</strain>
    </source>
</reference>
<accession>A0ABS8IHF4</accession>
<dbReference type="GO" id="GO:0008168">
    <property type="term" value="F:methyltransferase activity"/>
    <property type="evidence" value="ECO:0007669"/>
    <property type="project" value="UniProtKB-KW"/>
</dbReference>
<dbReference type="InterPro" id="IPR011990">
    <property type="entry name" value="TPR-like_helical_dom_sf"/>
</dbReference>
<dbReference type="CDD" id="cd02440">
    <property type="entry name" value="AdoMet_MTases"/>
    <property type="match status" value="1"/>
</dbReference>
<dbReference type="Gene3D" id="3.40.50.2000">
    <property type="entry name" value="Glycogen Phosphorylase B"/>
    <property type="match status" value="1"/>
</dbReference>
<dbReference type="Gene3D" id="1.25.40.10">
    <property type="entry name" value="Tetratricopeptide repeat domain"/>
    <property type="match status" value="1"/>
</dbReference>
<dbReference type="InterPro" id="IPR029063">
    <property type="entry name" value="SAM-dependent_MTases_sf"/>
</dbReference>
<proteinExistence type="predicted"/>
<protein>
    <submittedName>
        <fullName evidence="1">Methyltransferase domain-containing protein</fullName>
    </submittedName>
</protein>
<evidence type="ECO:0000313" key="2">
    <source>
        <dbReference type="Proteomes" id="UP001199525"/>
    </source>
</evidence>
<dbReference type="RefSeq" id="WP_229489465.1">
    <property type="nucleotide sequence ID" value="NZ_JAIVFQ010000088.1"/>
</dbReference>
<keyword evidence="1" id="KW-0808">Transferase</keyword>
<evidence type="ECO:0000313" key="1">
    <source>
        <dbReference type="EMBL" id="MCC5603685.1"/>
    </source>
</evidence>
<gene>
    <name evidence="1" type="ORF">LC586_32065</name>
</gene>
<name>A0ABS8IHF4_9NOSO</name>
<organism evidence="1 2">
    <name type="scientific">Nostoc favosum CHAB5714</name>
    <dbReference type="NCBI Taxonomy" id="2780399"/>
    <lineage>
        <taxon>Bacteria</taxon>
        <taxon>Bacillati</taxon>
        <taxon>Cyanobacteriota</taxon>
        <taxon>Cyanophyceae</taxon>
        <taxon>Nostocales</taxon>
        <taxon>Nostocaceae</taxon>
        <taxon>Nostoc</taxon>
        <taxon>Nostoc favosum</taxon>
    </lineage>
</organism>
<dbReference type="SUPFAM" id="SSF53335">
    <property type="entry name" value="S-adenosyl-L-methionine-dependent methyltransferases"/>
    <property type="match status" value="1"/>
</dbReference>
<dbReference type="EMBL" id="JAIVFQ010000088">
    <property type="protein sequence ID" value="MCC5603685.1"/>
    <property type="molecule type" value="Genomic_DNA"/>
</dbReference>
<dbReference type="Gene3D" id="3.40.50.150">
    <property type="entry name" value="Vaccinia Virus protein VP39"/>
    <property type="match status" value="1"/>
</dbReference>
<dbReference type="PANTHER" id="PTHR43861">
    <property type="entry name" value="TRANS-ACONITATE 2-METHYLTRANSFERASE-RELATED"/>
    <property type="match status" value="1"/>
</dbReference>
<dbReference type="GO" id="GO:0032259">
    <property type="term" value="P:methylation"/>
    <property type="evidence" value="ECO:0007669"/>
    <property type="project" value="UniProtKB-KW"/>
</dbReference>
<dbReference type="Proteomes" id="UP001199525">
    <property type="component" value="Unassembled WGS sequence"/>
</dbReference>
<sequence length="1115" mass="127189">MDLNTIHECRICGSSNVKFDKELQSFLSNEKRYFWVCNNCGTIMDSSSIAPDIETDEEMPFDFPLYIKHYIEVGAGLFFLASQLQFLAMFPKPKFENTRIKYLDVGCGFGFTVHMAKQLGWDAIGVEPSNMGKVGSELLNLDIVFDYLEDSTLPEQHFNFISTSEAIEHVQNPDAFIQTIARYLAPEGILVLTTPNAESIIAGNKVEQEWLEAYAPGSHFNLFSTQSIQMVLFRNGFNYIKVILCEGSSGKKRIIALASKEDILPDNIDYTYAQSRTTIFLKNYLKDIISQPKHTNSKDRIYSSASYRLFELLVNKGEYEEAEVYSKIIDTFVKDSGLNENSLQKLKIDSFEDYLTQAPAYLGHYYFYKGIIYLNYHKDYNQAFYYFEISSYLSKVEEEIAFAFYPGNWYLRAKLYGGLALLYNGKQADAIKVFDALLAQLEKFPVDMIEILYWNKGIAHLQLHENSKAITYFTELILKNNPDAEYQKPVLHIIQALNQSIVDLQSEIDSKLDRILEMYSKDKAILLQKADTYEAVFNQALVEFNRIIAKLLRIKKIFNYFLIPTNFIVKKLLKSNGATVSQDGLEITVGELISGRFVEQHVISAENKISYIRLKIGTFARLNTTQLYIDILDGEKKPIRHIAKSASLFDDNQLHTFSFEPITDSQGKNYFIRVSSTGISGSAVTLWCTRTSGHEQLIIDGKKSSNSLIYELGYTGTNHTVAVGIKDILIITPDKLGKIRIGLGMRHWEIAKALASLGLKVTLATPHPIPSDLEGERFELYSALSQKQVLDIAQKYKFVMVQGDILLRYPTLEASDKKIIVDMVTPFHIEDIEKGQKEFEHGYSVIRKCLLRGDYFLCGNEWQRVYWLGMLTSLGRINRQIRNENAAFYSLIDVAGFGISDEPPVKSHPVLKGVFSNIKHDDFVIMWMGGIWDWLDPLTLIKGVHKAHQQDERIKLFFPAYRQSNGNPSLMAEKAKSLCVEIDALDKSVFFNEYPVPYEERGNYLLESDVGVVCQAANFETQISARTRVLDYIWAGLPILMNEGDEWCELVRKHDLGLVVSGSSVDEWKDAILKLASDSEARSIKTANIEKIKPQYYWKRLVEPIVKYVRLETAD</sequence>
<dbReference type="SUPFAM" id="SSF53756">
    <property type="entry name" value="UDP-Glycosyltransferase/glycogen phosphorylase"/>
    <property type="match status" value="1"/>
</dbReference>
<dbReference type="SUPFAM" id="SSF48452">
    <property type="entry name" value="TPR-like"/>
    <property type="match status" value="1"/>
</dbReference>
<keyword evidence="2" id="KW-1185">Reference proteome</keyword>